<evidence type="ECO:0000259" key="1">
    <source>
        <dbReference type="Pfam" id="PF03478"/>
    </source>
</evidence>
<name>A0ABU6Q499_9FABA</name>
<sequence>MASSPFLSVPYALLPSIKQPDDIDDDDDDDPSTVNRSILNLSENKRYEWKNMLRGHVGAWCVGSSHGWIVLLDQNGIPILWHPSSSTSINLPPLPHAFLQPFPYSYFAEHLRKSFIAKAILMCSSSPSSYILAIIFGTDQKIAYCKSATWVKLPDEKQSY</sequence>
<evidence type="ECO:0000313" key="2">
    <source>
        <dbReference type="EMBL" id="MED6106666.1"/>
    </source>
</evidence>
<dbReference type="PANTHER" id="PTHR44259">
    <property type="entry name" value="OS07G0183000 PROTEIN-RELATED"/>
    <property type="match status" value="1"/>
</dbReference>
<accession>A0ABU6Q499</accession>
<evidence type="ECO:0000313" key="3">
    <source>
        <dbReference type="Proteomes" id="UP001341840"/>
    </source>
</evidence>
<protein>
    <recommendedName>
        <fullName evidence="1">KIB1-4 beta-propeller domain-containing protein</fullName>
    </recommendedName>
</protein>
<keyword evidence="3" id="KW-1185">Reference proteome</keyword>
<dbReference type="Proteomes" id="UP001341840">
    <property type="component" value="Unassembled WGS sequence"/>
</dbReference>
<dbReference type="EMBL" id="JASCZI010000013">
    <property type="protein sequence ID" value="MED6106666.1"/>
    <property type="molecule type" value="Genomic_DNA"/>
</dbReference>
<dbReference type="InterPro" id="IPR050942">
    <property type="entry name" value="F-box_BR-signaling"/>
</dbReference>
<dbReference type="InterPro" id="IPR005174">
    <property type="entry name" value="KIB1-4_b-propeller"/>
</dbReference>
<dbReference type="Pfam" id="PF03478">
    <property type="entry name" value="Beta-prop_KIB1-4"/>
    <property type="match status" value="1"/>
</dbReference>
<feature type="domain" description="KIB1-4 beta-propeller" evidence="1">
    <location>
        <begin position="40"/>
        <end position="158"/>
    </location>
</feature>
<comment type="caution">
    <text evidence="2">The sequence shown here is derived from an EMBL/GenBank/DDBJ whole genome shotgun (WGS) entry which is preliminary data.</text>
</comment>
<gene>
    <name evidence="2" type="ORF">PIB30_006290</name>
</gene>
<dbReference type="PANTHER" id="PTHR44259:SF15">
    <property type="entry name" value="F-BOX PROTEIN KIB2-RELATED"/>
    <property type="match status" value="1"/>
</dbReference>
<reference evidence="2 3" key="1">
    <citation type="journal article" date="2023" name="Plants (Basel)">
        <title>Bridging the Gap: Combining Genomics and Transcriptomics Approaches to Understand Stylosanthes scabra, an Orphan Legume from the Brazilian Caatinga.</title>
        <authorList>
            <person name="Ferreira-Neto J.R.C."/>
            <person name="da Silva M.D."/>
            <person name="Binneck E."/>
            <person name="de Melo N.F."/>
            <person name="da Silva R.H."/>
            <person name="de Melo A.L.T.M."/>
            <person name="Pandolfi V."/>
            <person name="Bustamante F.O."/>
            <person name="Brasileiro-Vidal A.C."/>
            <person name="Benko-Iseppon A.M."/>
        </authorList>
    </citation>
    <scope>NUCLEOTIDE SEQUENCE [LARGE SCALE GENOMIC DNA]</scope>
    <source>
        <tissue evidence="2">Leaves</tissue>
    </source>
</reference>
<proteinExistence type="predicted"/>
<organism evidence="2 3">
    <name type="scientific">Stylosanthes scabra</name>
    <dbReference type="NCBI Taxonomy" id="79078"/>
    <lineage>
        <taxon>Eukaryota</taxon>
        <taxon>Viridiplantae</taxon>
        <taxon>Streptophyta</taxon>
        <taxon>Embryophyta</taxon>
        <taxon>Tracheophyta</taxon>
        <taxon>Spermatophyta</taxon>
        <taxon>Magnoliopsida</taxon>
        <taxon>eudicotyledons</taxon>
        <taxon>Gunneridae</taxon>
        <taxon>Pentapetalae</taxon>
        <taxon>rosids</taxon>
        <taxon>fabids</taxon>
        <taxon>Fabales</taxon>
        <taxon>Fabaceae</taxon>
        <taxon>Papilionoideae</taxon>
        <taxon>50 kb inversion clade</taxon>
        <taxon>dalbergioids sensu lato</taxon>
        <taxon>Dalbergieae</taxon>
        <taxon>Pterocarpus clade</taxon>
        <taxon>Stylosanthes</taxon>
    </lineage>
</organism>